<dbReference type="InterPro" id="IPR051251">
    <property type="entry name" value="STK_FNIP-Repeat"/>
</dbReference>
<keyword evidence="3" id="KW-1185">Reference proteome</keyword>
<dbReference type="PANTHER" id="PTHR32134">
    <property type="entry name" value="FNIP REPEAT-CONTAINING PROTEIN"/>
    <property type="match status" value="1"/>
</dbReference>
<dbReference type="VEuPathDB" id="AmoebaDB:DICPUDRAFT_91943"/>
<dbReference type="OrthoDB" id="7600006at2759"/>
<dbReference type="Proteomes" id="UP000001064">
    <property type="component" value="Unassembled WGS sequence"/>
</dbReference>
<dbReference type="PANTHER" id="PTHR32134:SF169">
    <property type="entry name" value="FNIP REPEAT-CONTAINING PROTEIN-RELATED"/>
    <property type="match status" value="1"/>
</dbReference>
<dbReference type="RefSeq" id="XP_003287634.1">
    <property type="nucleotide sequence ID" value="XM_003287586.1"/>
</dbReference>
<dbReference type="EMBL" id="GL871045">
    <property type="protein sequence ID" value="EGC35845.1"/>
    <property type="molecule type" value="Genomic_DNA"/>
</dbReference>
<dbReference type="InParanoid" id="F0ZJN2"/>
<dbReference type="Pfam" id="PF05725">
    <property type="entry name" value="FNIP"/>
    <property type="match status" value="2"/>
</dbReference>
<name>F0ZJN2_DICPU</name>
<gene>
    <name evidence="2" type="ORF">DICPUDRAFT_91943</name>
</gene>
<sequence length="549" mass="63750">MSNLTLSIRKAILKRIFRLCNLYFTENNNLIGSLYFLQYYRSFNVKITDTNEHDIFLKLIHFSSQVTKITIDSISETPSIFDYYSPSIIRPNLTSLKFADMEYNVPIKSRMIPCTLRELTLPTDYNHPLHEVHLSNNCPYYIPVFPVYGLTKLYITNSFNQPILPNVLPRTLRELKIGVSFTQKLYFESIPNSVTFLNLNCPNYNHQLVPRILPRNLKKLKMCNNVPLLPGSLPDSITYLKLGGHFNHPITPNLLPKSLQKISFGPSFNSNFVPPENVHTIIFGEAMTCEPQNFTNNVRCVVVNNSHYSELPNTINELIINAEKKRHKRFPVNLNYLELICPNPFEFRNDELQPLTRLKHLRLLDAYIRINVAQIPISIVSLDLECIDTDDPLENLDLSPLVNLQLFSLGDVHPVNATFPPSLRAIKFYGTQQEVFANNYFPATLEILQLSRYHVQPLSNTWLPSSLKILIHPGEPVIAEDYRHPNLMKFYISYRNRSVIRDSDFINANYRIMDTYKTKHGVIIEDLLNFDLPFQRKDRYSNRFYMANN</sequence>
<dbReference type="AlphaFoldDB" id="F0ZJN2"/>
<keyword evidence="1" id="KW-0677">Repeat</keyword>
<dbReference type="KEGG" id="dpp:DICPUDRAFT_91943"/>
<proteinExistence type="predicted"/>
<dbReference type="InterPro" id="IPR008615">
    <property type="entry name" value="FNIP"/>
</dbReference>
<accession>F0ZJN2</accession>
<reference evidence="3" key="1">
    <citation type="journal article" date="2011" name="Genome Biol.">
        <title>Comparative genomics of the social amoebae Dictyostelium discoideum and Dictyostelium purpureum.</title>
        <authorList>
            <consortium name="US DOE Joint Genome Institute (JGI-PGF)"/>
            <person name="Sucgang R."/>
            <person name="Kuo A."/>
            <person name="Tian X."/>
            <person name="Salerno W."/>
            <person name="Parikh A."/>
            <person name="Feasley C.L."/>
            <person name="Dalin E."/>
            <person name="Tu H."/>
            <person name="Huang E."/>
            <person name="Barry K."/>
            <person name="Lindquist E."/>
            <person name="Shapiro H."/>
            <person name="Bruce D."/>
            <person name="Schmutz J."/>
            <person name="Salamov A."/>
            <person name="Fey P."/>
            <person name="Gaudet P."/>
            <person name="Anjard C."/>
            <person name="Babu M.M."/>
            <person name="Basu S."/>
            <person name="Bushmanova Y."/>
            <person name="van der Wel H."/>
            <person name="Katoh-Kurasawa M."/>
            <person name="Dinh C."/>
            <person name="Coutinho P.M."/>
            <person name="Saito T."/>
            <person name="Elias M."/>
            <person name="Schaap P."/>
            <person name="Kay R.R."/>
            <person name="Henrissat B."/>
            <person name="Eichinger L."/>
            <person name="Rivero F."/>
            <person name="Putnam N.H."/>
            <person name="West C.M."/>
            <person name="Loomis W.F."/>
            <person name="Chisholm R.L."/>
            <person name="Shaulsky G."/>
            <person name="Strassmann J.E."/>
            <person name="Queller D.C."/>
            <person name="Kuspa A."/>
            <person name="Grigoriev I.V."/>
        </authorList>
    </citation>
    <scope>NUCLEOTIDE SEQUENCE [LARGE SCALE GENOMIC DNA]</scope>
    <source>
        <strain evidence="3">QSDP1</strain>
    </source>
</reference>
<evidence type="ECO:0008006" key="4">
    <source>
        <dbReference type="Google" id="ProtNLM"/>
    </source>
</evidence>
<protein>
    <recommendedName>
        <fullName evidence="4">FNIP repeat-containing protein</fullName>
    </recommendedName>
</protein>
<organism evidence="2 3">
    <name type="scientific">Dictyostelium purpureum</name>
    <name type="common">Slime mold</name>
    <dbReference type="NCBI Taxonomy" id="5786"/>
    <lineage>
        <taxon>Eukaryota</taxon>
        <taxon>Amoebozoa</taxon>
        <taxon>Evosea</taxon>
        <taxon>Eumycetozoa</taxon>
        <taxon>Dictyostelia</taxon>
        <taxon>Dictyosteliales</taxon>
        <taxon>Dictyosteliaceae</taxon>
        <taxon>Dictyostelium</taxon>
    </lineage>
</organism>
<evidence type="ECO:0000313" key="3">
    <source>
        <dbReference type="Proteomes" id="UP000001064"/>
    </source>
</evidence>
<evidence type="ECO:0000256" key="1">
    <source>
        <dbReference type="ARBA" id="ARBA00022737"/>
    </source>
</evidence>
<dbReference type="GeneID" id="10500671"/>
<evidence type="ECO:0000313" key="2">
    <source>
        <dbReference type="EMBL" id="EGC35845.1"/>
    </source>
</evidence>